<gene>
    <name evidence="4" type="primary">LOC111472729</name>
</gene>
<evidence type="ECO:0000313" key="3">
    <source>
        <dbReference type="Proteomes" id="UP000504608"/>
    </source>
</evidence>
<evidence type="ECO:0000313" key="4">
    <source>
        <dbReference type="RefSeq" id="XP_022974135.1"/>
    </source>
</evidence>
<proteinExistence type="predicted"/>
<dbReference type="GeneID" id="111472729"/>
<sequence length="167" mass="19223">MHIHRFTSPNSHRRRRMRRPIRHTRSVEAPGISALLPSSLHLSHNYCRSSVILVFESDRTLELAERPYLNYAFSYMESPQGGSDRDKPPDSSSSSSPVSVVSSFWKEFDLEEEKSALDEQGLRIAENQENCRIVEVSRTLLGREHYLKSSYELFTDMYIGNEKGIIS</sequence>
<feature type="region of interest" description="Disordered" evidence="1">
    <location>
        <begin position="78"/>
        <end position="98"/>
    </location>
</feature>
<protein>
    <submittedName>
        <fullName evidence="4">Uncharacterized protein LOC111472729</fullName>
    </submittedName>
</protein>
<dbReference type="Pfam" id="PF25398">
    <property type="entry name" value="CUX1_N"/>
    <property type="match status" value="1"/>
</dbReference>
<reference evidence="4" key="1">
    <citation type="submission" date="2025-08" db="UniProtKB">
        <authorList>
            <consortium name="RefSeq"/>
        </authorList>
    </citation>
    <scope>IDENTIFICATION</scope>
    <source>
        <tissue evidence="4">Young leaves</tissue>
    </source>
</reference>
<name>A0A6J1ID66_CUCMA</name>
<evidence type="ECO:0000259" key="2">
    <source>
        <dbReference type="Pfam" id="PF25398"/>
    </source>
</evidence>
<organism evidence="3 4">
    <name type="scientific">Cucurbita maxima</name>
    <name type="common">Pumpkin</name>
    <name type="synonym">Winter squash</name>
    <dbReference type="NCBI Taxonomy" id="3661"/>
    <lineage>
        <taxon>Eukaryota</taxon>
        <taxon>Viridiplantae</taxon>
        <taxon>Streptophyta</taxon>
        <taxon>Embryophyta</taxon>
        <taxon>Tracheophyta</taxon>
        <taxon>Spermatophyta</taxon>
        <taxon>Magnoliopsida</taxon>
        <taxon>eudicotyledons</taxon>
        <taxon>Gunneridae</taxon>
        <taxon>Pentapetalae</taxon>
        <taxon>rosids</taxon>
        <taxon>fabids</taxon>
        <taxon>Cucurbitales</taxon>
        <taxon>Cucurbitaceae</taxon>
        <taxon>Cucurbiteae</taxon>
        <taxon>Cucurbita</taxon>
    </lineage>
</organism>
<feature type="domain" description="Cux N-terminal" evidence="2">
    <location>
        <begin position="94"/>
        <end position="132"/>
    </location>
</feature>
<dbReference type="InterPro" id="IPR057476">
    <property type="entry name" value="Cux_N"/>
</dbReference>
<dbReference type="Proteomes" id="UP000504608">
    <property type="component" value="Unplaced"/>
</dbReference>
<dbReference type="AlphaFoldDB" id="A0A6J1ID66"/>
<dbReference type="RefSeq" id="XP_022974135.1">
    <property type="nucleotide sequence ID" value="XM_023118367.1"/>
</dbReference>
<keyword evidence="3" id="KW-1185">Reference proteome</keyword>
<accession>A0A6J1ID66</accession>
<feature type="region of interest" description="Disordered" evidence="1">
    <location>
        <begin position="1"/>
        <end position="24"/>
    </location>
</feature>
<evidence type="ECO:0000256" key="1">
    <source>
        <dbReference type="SAM" id="MobiDB-lite"/>
    </source>
</evidence>
<dbReference type="KEGG" id="cmax:111472729"/>